<proteinExistence type="predicted"/>
<keyword evidence="5" id="KW-1185">Reference proteome</keyword>
<feature type="signal peptide" evidence="2">
    <location>
        <begin position="1"/>
        <end position="21"/>
    </location>
</feature>
<feature type="domain" description="Sialidase" evidence="3">
    <location>
        <begin position="54"/>
        <end position="354"/>
    </location>
</feature>
<reference evidence="4 5" key="1">
    <citation type="submission" date="2017-09" db="EMBL/GenBank/DDBJ databases">
        <title>Complete genome sequence of Verrucomicrobial strain HZ-65, isolated from freshwater.</title>
        <authorList>
            <person name="Choi A."/>
        </authorList>
    </citation>
    <scope>NUCLEOTIDE SEQUENCE [LARGE SCALE GENOMIC DNA]</scope>
    <source>
        <strain evidence="4 5">HZ-65</strain>
    </source>
</reference>
<dbReference type="CDD" id="cd15482">
    <property type="entry name" value="Sialidase_non-viral"/>
    <property type="match status" value="1"/>
</dbReference>
<sequence>MKKSLALLASCLATLSGPLVAAPQHPAIVSSQFIYDTGAYPSVHASTIVETTSGELLAAWFGGTNEKNPDVCIYVARFENGKWTPGVQVADGVQHAGKRYPTWNPVLFQPKDAPLMLFYKVGPSPQTWWGMLITSTDGGRTWSEPRRLPEDVLGPIKNKPVQLADGTILSPSSTESVKDGWRLHVEITPDLGKTWQIVGPLNTKEEFNAIQPSILTHKDGRLQLLSRTKEMIVATNWSSDKGQTWTKTAATGLFMPNSGSDATTLADGRQLLVYNWRSGPAPKETPKVIRDENDEPGPSKKGTRADYGVRYPLNISVSPDGVKWDMAVTLEDEPKPHGYAYPAMIQTKDGLVHVTYTWNREKIKHVVIDPKKL</sequence>
<dbReference type="Proteomes" id="UP000217265">
    <property type="component" value="Chromosome"/>
</dbReference>
<dbReference type="SUPFAM" id="SSF50939">
    <property type="entry name" value="Sialidases"/>
    <property type="match status" value="1"/>
</dbReference>
<accession>A0A290QJ94</accession>
<evidence type="ECO:0000256" key="1">
    <source>
        <dbReference type="SAM" id="MobiDB-lite"/>
    </source>
</evidence>
<dbReference type="PANTHER" id="PTHR43752">
    <property type="entry name" value="BNR/ASP-BOX REPEAT FAMILY PROTEIN"/>
    <property type="match status" value="1"/>
</dbReference>
<dbReference type="AlphaFoldDB" id="A0A290QJ94"/>
<dbReference type="Pfam" id="PF13088">
    <property type="entry name" value="BNR_2"/>
    <property type="match status" value="1"/>
</dbReference>
<evidence type="ECO:0000313" key="5">
    <source>
        <dbReference type="Proteomes" id="UP000217265"/>
    </source>
</evidence>
<dbReference type="PANTHER" id="PTHR43752:SF2">
    <property type="entry name" value="BNR_ASP-BOX REPEAT FAMILY PROTEIN"/>
    <property type="match status" value="1"/>
</dbReference>
<keyword evidence="2" id="KW-0732">Signal</keyword>
<protein>
    <submittedName>
        <fullName evidence="4">Sialidase</fullName>
    </submittedName>
</protein>
<dbReference type="OrthoDB" id="41724at2"/>
<evidence type="ECO:0000259" key="3">
    <source>
        <dbReference type="Pfam" id="PF13088"/>
    </source>
</evidence>
<feature type="chain" id="PRO_5012086835" evidence="2">
    <location>
        <begin position="22"/>
        <end position="373"/>
    </location>
</feature>
<feature type="region of interest" description="Disordered" evidence="1">
    <location>
        <begin position="277"/>
        <end position="305"/>
    </location>
</feature>
<organism evidence="4 5">
    <name type="scientific">Nibricoccus aquaticus</name>
    <dbReference type="NCBI Taxonomy" id="2576891"/>
    <lineage>
        <taxon>Bacteria</taxon>
        <taxon>Pseudomonadati</taxon>
        <taxon>Verrucomicrobiota</taxon>
        <taxon>Opitutia</taxon>
        <taxon>Opitutales</taxon>
        <taxon>Opitutaceae</taxon>
        <taxon>Nibricoccus</taxon>
    </lineage>
</organism>
<name>A0A290QJ94_9BACT</name>
<dbReference type="Gene3D" id="2.120.10.10">
    <property type="match status" value="1"/>
</dbReference>
<dbReference type="RefSeq" id="WP_096055584.1">
    <property type="nucleotide sequence ID" value="NZ_CP023344.1"/>
</dbReference>
<dbReference type="InterPro" id="IPR036278">
    <property type="entry name" value="Sialidase_sf"/>
</dbReference>
<dbReference type="KEGG" id="vbh:CMV30_08310"/>
<dbReference type="InterPro" id="IPR011040">
    <property type="entry name" value="Sialidase"/>
</dbReference>
<evidence type="ECO:0000313" key="4">
    <source>
        <dbReference type="EMBL" id="ATC63952.1"/>
    </source>
</evidence>
<gene>
    <name evidence="4" type="ORF">CMV30_08310</name>
</gene>
<evidence type="ECO:0000256" key="2">
    <source>
        <dbReference type="SAM" id="SignalP"/>
    </source>
</evidence>
<dbReference type="EMBL" id="CP023344">
    <property type="protein sequence ID" value="ATC63952.1"/>
    <property type="molecule type" value="Genomic_DNA"/>
</dbReference>